<proteinExistence type="predicted"/>
<name>A0A4D9CZ67_9STRA</name>
<reference evidence="2 3" key="1">
    <citation type="submission" date="2019-01" db="EMBL/GenBank/DDBJ databases">
        <title>Nuclear Genome Assembly of the Microalgal Biofuel strain Nannochloropsis salina CCMP1776.</title>
        <authorList>
            <person name="Hovde B."/>
        </authorList>
    </citation>
    <scope>NUCLEOTIDE SEQUENCE [LARGE SCALE GENOMIC DNA]</scope>
    <source>
        <strain evidence="2 3">CCMP1776</strain>
    </source>
</reference>
<dbReference type="SUPFAM" id="SSF53448">
    <property type="entry name" value="Nucleotide-diphospho-sugar transferases"/>
    <property type="match status" value="1"/>
</dbReference>
<organism evidence="2 3">
    <name type="scientific">Nannochloropsis salina CCMP1776</name>
    <dbReference type="NCBI Taxonomy" id="1027361"/>
    <lineage>
        <taxon>Eukaryota</taxon>
        <taxon>Sar</taxon>
        <taxon>Stramenopiles</taxon>
        <taxon>Ochrophyta</taxon>
        <taxon>Eustigmatophyceae</taxon>
        <taxon>Eustigmatales</taxon>
        <taxon>Monodopsidaceae</taxon>
        <taxon>Microchloropsis</taxon>
        <taxon>Microchloropsis salina</taxon>
    </lineage>
</organism>
<dbReference type="InterPro" id="IPR051706">
    <property type="entry name" value="Glycosyltransferase_domain"/>
</dbReference>
<dbReference type="GO" id="GO:0016020">
    <property type="term" value="C:membrane"/>
    <property type="evidence" value="ECO:0007669"/>
    <property type="project" value="GOC"/>
</dbReference>
<dbReference type="PANTHER" id="PTHR32385:SF15">
    <property type="entry name" value="INOSITOL PHOSPHOCERAMIDE MANNOSYLTRANSFERASE 1"/>
    <property type="match status" value="1"/>
</dbReference>
<evidence type="ECO:0000256" key="1">
    <source>
        <dbReference type="ARBA" id="ARBA00022679"/>
    </source>
</evidence>
<dbReference type="GO" id="GO:0000030">
    <property type="term" value="F:mannosyltransferase activity"/>
    <property type="evidence" value="ECO:0007669"/>
    <property type="project" value="TreeGrafter"/>
</dbReference>
<gene>
    <name evidence="2" type="ORF">NSK_004941</name>
</gene>
<keyword evidence="1" id="KW-0808">Transferase</keyword>
<protein>
    <recommendedName>
        <fullName evidence="4">Alpha 1,4-glycosyltransferase domain-containing protein</fullName>
    </recommendedName>
</protein>
<evidence type="ECO:0008006" key="4">
    <source>
        <dbReference type="Google" id="ProtNLM"/>
    </source>
</evidence>
<comment type="caution">
    <text evidence="2">The sequence shown here is derived from an EMBL/GenBank/DDBJ whole genome shotgun (WGS) entry which is preliminary data.</text>
</comment>
<evidence type="ECO:0000313" key="3">
    <source>
        <dbReference type="Proteomes" id="UP000355283"/>
    </source>
</evidence>
<sequence length="238" mass="25977">MSFFSCPQGWTHRLWTDADVDSICLRNQHAYSAAPNYGQKSDILRYELLERHGGVYVDVDMECVRPLDDLHGQRGPSFYAGFSNTGTVELNNGIIGSIPGHPILRQMIDRINREQSKPVSARHHPTRAQGSSLATILSFLGRSDAVAAEHAVARAARELEAFVTIEATGPGLFTRGVAALVLQQGHVDEVGIVLLAPPVWFYPIPNRPVATPSPPAAGAVPAVTYAVHHWARSWQTRG</sequence>
<dbReference type="OrthoDB" id="3647at2759"/>
<keyword evidence="3" id="KW-1185">Reference proteome</keyword>
<dbReference type="EMBL" id="SDOX01000021">
    <property type="protein sequence ID" value="TFJ83844.1"/>
    <property type="molecule type" value="Genomic_DNA"/>
</dbReference>
<evidence type="ECO:0000313" key="2">
    <source>
        <dbReference type="EMBL" id="TFJ83844.1"/>
    </source>
</evidence>
<dbReference type="Proteomes" id="UP000355283">
    <property type="component" value="Unassembled WGS sequence"/>
</dbReference>
<dbReference type="InterPro" id="IPR007577">
    <property type="entry name" value="GlycoTrfase_DXD_sugar-bd_CS"/>
</dbReference>
<dbReference type="GO" id="GO:0051999">
    <property type="term" value="P:mannosyl-inositol phosphorylceramide biosynthetic process"/>
    <property type="evidence" value="ECO:0007669"/>
    <property type="project" value="TreeGrafter"/>
</dbReference>
<dbReference type="Gene3D" id="3.90.550.20">
    <property type="match status" value="1"/>
</dbReference>
<dbReference type="PANTHER" id="PTHR32385">
    <property type="entry name" value="MANNOSYL PHOSPHORYLINOSITOL CERAMIDE SYNTHASE"/>
    <property type="match status" value="1"/>
</dbReference>
<accession>A0A4D9CZ67</accession>
<dbReference type="Pfam" id="PF04488">
    <property type="entry name" value="Gly_transf_sug"/>
    <property type="match status" value="1"/>
</dbReference>
<dbReference type="AlphaFoldDB" id="A0A4D9CZ67"/>
<dbReference type="InterPro" id="IPR029044">
    <property type="entry name" value="Nucleotide-diphossugar_trans"/>
</dbReference>